<feature type="non-terminal residue" evidence="1">
    <location>
        <position position="161"/>
    </location>
</feature>
<reference evidence="1" key="1">
    <citation type="journal article" date="2014" name="Front. Microbiol.">
        <title>High frequency of phylogenetically diverse reductive dehalogenase-homologous genes in deep subseafloor sedimentary metagenomes.</title>
        <authorList>
            <person name="Kawai M."/>
            <person name="Futagami T."/>
            <person name="Toyoda A."/>
            <person name="Takaki Y."/>
            <person name="Nishi S."/>
            <person name="Hori S."/>
            <person name="Arai W."/>
            <person name="Tsubouchi T."/>
            <person name="Morono Y."/>
            <person name="Uchiyama I."/>
            <person name="Ito T."/>
            <person name="Fujiyama A."/>
            <person name="Inagaki F."/>
            <person name="Takami H."/>
        </authorList>
    </citation>
    <scope>NUCLEOTIDE SEQUENCE</scope>
    <source>
        <strain evidence="1">Expedition CK06-06</strain>
    </source>
</reference>
<sequence>MGLKDKSTYGEYFWAMQVEAQDAFDENIEDAISPYFRAVMNDFPELYDLPSGMRSLFSAMAEPPSAGFGDLIKLTGGEFAAEVIKDAVEPAMKMMKRQINKRSKETWLTTPQANKLFREGKINEDYWSLITESEGYERIIGKNLYESEMPYPSIPDLILYA</sequence>
<evidence type="ECO:0000313" key="1">
    <source>
        <dbReference type="EMBL" id="GAF99129.1"/>
    </source>
</evidence>
<protein>
    <submittedName>
        <fullName evidence="1">Uncharacterized protein</fullName>
    </submittedName>
</protein>
<accession>X0U0S5</accession>
<comment type="caution">
    <text evidence="1">The sequence shown here is derived from an EMBL/GenBank/DDBJ whole genome shotgun (WGS) entry which is preliminary data.</text>
</comment>
<proteinExistence type="predicted"/>
<dbReference type="AlphaFoldDB" id="X0U0S5"/>
<gene>
    <name evidence="1" type="ORF">S01H1_22118</name>
</gene>
<dbReference type="EMBL" id="BARS01012413">
    <property type="protein sequence ID" value="GAF99129.1"/>
    <property type="molecule type" value="Genomic_DNA"/>
</dbReference>
<organism evidence="1">
    <name type="scientific">marine sediment metagenome</name>
    <dbReference type="NCBI Taxonomy" id="412755"/>
    <lineage>
        <taxon>unclassified sequences</taxon>
        <taxon>metagenomes</taxon>
        <taxon>ecological metagenomes</taxon>
    </lineage>
</organism>
<name>X0U0S5_9ZZZZ</name>